<dbReference type="AlphaFoldDB" id="A0AAV9M203"/>
<accession>A0AAV9M203</accession>
<organism evidence="2 3">
    <name type="scientific">Solanum pinnatisectum</name>
    <name type="common">tansyleaf nightshade</name>
    <dbReference type="NCBI Taxonomy" id="50273"/>
    <lineage>
        <taxon>Eukaryota</taxon>
        <taxon>Viridiplantae</taxon>
        <taxon>Streptophyta</taxon>
        <taxon>Embryophyta</taxon>
        <taxon>Tracheophyta</taxon>
        <taxon>Spermatophyta</taxon>
        <taxon>Magnoliopsida</taxon>
        <taxon>eudicotyledons</taxon>
        <taxon>Gunneridae</taxon>
        <taxon>Pentapetalae</taxon>
        <taxon>asterids</taxon>
        <taxon>lamiids</taxon>
        <taxon>Solanales</taxon>
        <taxon>Solanaceae</taxon>
        <taxon>Solanoideae</taxon>
        <taxon>Solaneae</taxon>
        <taxon>Solanum</taxon>
    </lineage>
</organism>
<sequence length="186" mass="21873">MELCFDCVYHGYNYIERFIAHMWSYVATPEVFYHKEDYYMVKFQSKDDMKEILFTGPYSINNRPLILKPWTPDFEMDVAFLVEIPLWVKFPNLSMSCWSDNSLSMIGSAISIPLYVDECTTKQSRIFFARVLNQTNVTKPLPDGIVVCAPDGGVLHQVFTYDWKLEFCEKFQMRVTVSRLRRLSNI</sequence>
<dbReference type="PANTHER" id="PTHR33233:SF17">
    <property type="entry name" value="DUF4283 DOMAIN-CONTAINING PROTEIN"/>
    <property type="match status" value="1"/>
</dbReference>
<dbReference type="EMBL" id="JAWPEI010000003">
    <property type="protein sequence ID" value="KAK4731949.1"/>
    <property type="molecule type" value="Genomic_DNA"/>
</dbReference>
<gene>
    <name evidence="2" type="ORF">R3W88_024937</name>
</gene>
<evidence type="ECO:0000313" key="2">
    <source>
        <dbReference type="EMBL" id="KAK4731949.1"/>
    </source>
</evidence>
<dbReference type="InterPro" id="IPR025558">
    <property type="entry name" value="DUF4283"/>
</dbReference>
<evidence type="ECO:0000313" key="3">
    <source>
        <dbReference type="Proteomes" id="UP001311915"/>
    </source>
</evidence>
<proteinExistence type="predicted"/>
<evidence type="ECO:0000259" key="1">
    <source>
        <dbReference type="Pfam" id="PF14111"/>
    </source>
</evidence>
<reference evidence="2 3" key="1">
    <citation type="submission" date="2023-10" db="EMBL/GenBank/DDBJ databases">
        <title>Genome-Wide Identification Analysis in wild type Solanum Pinnatisectum Reveals Some Genes Defensing Phytophthora Infestans.</title>
        <authorList>
            <person name="Sun C."/>
        </authorList>
    </citation>
    <scope>NUCLEOTIDE SEQUENCE [LARGE SCALE GENOMIC DNA]</scope>
    <source>
        <strain evidence="2">LQN</strain>
        <tissue evidence="2">Leaf</tissue>
    </source>
</reference>
<feature type="domain" description="DUF4283" evidence="1">
    <location>
        <begin position="9"/>
        <end position="76"/>
    </location>
</feature>
<dbReference type="Proteomes" id="UP001311915">
    <property type="component" value="Unassembled WGS sequence"/>
</dbReference>
<keyword evidence="3" id="KW-1185">Reference proteome</keyword>
<name>A0AAV9M203_9SOLN</name>
<comment type="caution">
    <text evidence="2">The sequence shown here is derived from an EMBL/GenBank/DDBJ whole genome shotgun (WGS) entry which is preliminary data.</text>
</comment>
<protein>
    <recommendedName>
        <fullName evidence="1">DUF4283 domain-containing protein</fullName>
    </recommendedName>
</protein>
<dbReference type="Pfam" id="PF14111">
    <property type="entry name" value="DUF4283"/>
    <property type="match status" value="1"/>
</dbReference>
<dbReference type="PANTHER" id="PTHR33233">
    <property type="entry name" value="ENDONUCLEASE/EXONUCLEASE/PHOSPHATASE"/>
    <property type="match status" value="1"/>
</dbReference>